<evidence type="ECO:0000256" key="1">
    <source>
        <dbReference type="SAM" id="MobiDB-lite"/>
    </source>
</evidence>
<accession>A0A0U3L8M7</accession>
<evidence type="ECO:0000313" key="3">
    <source>
        <dbReference type="EMBL" id="ALU92200.1"/>
    </source>
</evidence>
<feature type="region of interest" description="Disordered" evidence="1">
    <location>
        <begin position="135"/>
        <end position="177"/>
    </location>
</feature>
<feature type="chain" id="PRO_5006841363" description="Gram-positive cocci surface proteins LPxTG domain-containing protein" evidence="2">
    <location>
        <begin position="38"/>
        <end position="208"/>
    </location>
</feature>
<protein>
    <recommendedName>
        <fullName evidence="5">Gram-positive cocci surface proteins LPxTG domain-containing protein</fullName>
    </recommendedName>
</protein>
<dbReference type="RefSeq" id="WP_058953838.1">
    <property type="nucleotide sequence ID" value="NZ_CP013738.1"/>
</dbReference>
<proteinExistence type="predicted"/>
<dbReference type="AlphaFoldDB" id="A0A0U3L8M7"/>
<dbReference type="GeneID" id="27781017"/>
<evidence type="ECO:0000313" key="4">
    <source>
        <dbReference type="Proteomes" id="UP000064183"/>
    </source>
</evidence>
<reference evidence="3 4" key="1">
    <citation type="journal article" date="2012" name="J. Bacteriol.">
        <title>Draft genome sequence of Streptomyces globisporus C-1027, which produces an antitumor antibiotic consisting of a nine-membered enediyne with a chromoprotein.</title>
        <authorList>
            <person name="Wang L."/>
            <person name="Wang S."/>
            <person name="He Q."/>
            <person name="Yu T."/>
            <person name="Li Q."/>
            <person name="Hong B."/>
        </authorList>
    </citation>
    <scope>NUCLEOTIDE SEQUENCE [LARGE SCALE GENOMIC DNA]</scope>
    <source>
        <strain evidence="3 4">C-1027</strain>
    </source>
</reference>
<name>A0A0U3L8M7_STRGL</name>
<dbReference type="STRING" id="1172567.WQO_01775"/>
<sequence length="208" mass="21468">MRISSSVPLRSARTGAKVAVAAAIAGASLAAAPAAYAAPGDSGNIDVRSVSWHSNRDGVEVCKFVLSASNFESFPSVPWTITEQPPTVPPGTTLMDRLPLINGSARSEAYLLPEGTYQLVWVVPAGPKQRSFKVECDRGNHGSKPHKPQQPIGGVPAGGGGVPDMEPVSSESDSNATTTGAWLAAGAVGAAGLIVMRRSARRRARGEA</sequence>
<feature type="signal peptide" evidence="2">
    <location>
        <begin position="1"/>
        <end position="37"/>
    </location>
</feature>
<dbReference type="Proteomes" id="UP000064183">
    <property type="component" value="Chromosome"/>
</dbReference>
<evidence type="ECO:0008006" key="5">
    <source>
        <dbReference type="Google" id="ProtNLM"/>
    </source>
</evidence>
<evidence type="ECO:0000256" key="2">
    <source>
        <dbReference type="SAM" id="SignalP"/>
    </source>
</evidence>
<organism evidence="3 4">
    <name type="scientific">Streptomyces globisporus C-1027</name>
    <dbReference type="NCBI Taxonomy" id="1172567"/>
    <lineage>
        <taxon>Bacteria</taxon>
        <taxon>Bacillati</taxon>
        <taxon>Actinomycetota</taxon>
        <taxon>Actinomycetes</taxon>
        <taxon>Kitasatosporales</taxon>
        <taxon>Streptomycetaceae</taxon>
        <taxon>Streptomyces</taxon>
    </lineage>
</organism>
<gene>
    <name evidence="3" type="ORF">WQO_01775</name>
</gene>
<dbReference type="KEGG" id="sgb:WQO_01775"/>
<dbReference type="EMBL" id="CP013738">
    <property type="protein sequence ID" value="ALU92200.1"/>
    <property type="molecule type" value="Genomic_DNA"/>
</dbReference>
<keyword evidence="2" id="KW-0732">Signal</keyword>